<dbReference type="Gene3D" id="2.60.40.1730">
    <property type="entry name" value="tricorn interacting facor f3 domain"/>
    <property type="match status" value="1"/>
</dbReference>
<keyword evidence="11" id="KW-0482">Metalloprotease</keyword>
<keyword evidence="10" id="KW-0862">Zinc</keyword>
<comment type="catalytic activity">
    <reaction evidence="1">
        <text>Release of an N-terminal amino acid, Xaa-|-Yaa- from a peptide, amide or arylamide. Xaa is preferably Ala, but may be most amino acids including Pro (slow action). When a terminal hydrophobic residue is followed by a prolyl residue, the two may be released as an intact Xaa-Pro dipeptide.</text>
        <dbReference type="EC" id="3.4.11.2"/>
    </reaction>
</comment>
<evidence type="ECO:0000256" key="9">
    <source>
        <dbReference type="ARBA" id="ARBA00022801"/>
    </source>
</evidence>
<keyword evidence="18" id="KW-1185">Reference proteome</keyword>
<evidence type="ECO:0000256" key="8">
    <source>
        <dbReference type="ARBA" id="ARBA00022723"/>
    </source>
</evidence>
<evidence type="ECO:0000256" key="10">
    <source>
        <dbReference type="ARBA" id="ARBA00022833"/>
    </source>
</evidence>
<keyword evidence="9" id="KW-0378">Hydrolase</keyword>
<evidence type="ECO:0000313" key="17">
    <source>
        <dbReference type="EMBL" id="GAA1499358.1"/>
    </source>
</evidence>
<dbReference type="SUPFAM" id="SSF63737">
    <property type="entry name" value="Leukotriene A4 hydrolase N-terminal domain"/>
    <property type="match status" value="1"/>
</dbReference>
<organism evidence="17 18">
    <name type="scientific">Dactylosporangium maewongense</name>
    <dbReference type="NCBI Taxonomy" id="634393"/>
    <lineage>
        <taxon>Bacteria</taxon>
        <taxon>Bacillati</taxon>
        <taxon>Actinomycetota</taxon>
        <taxon>Actinomycetes</taxon>
        <taxon>Micromonosporales</taxon>
        <taxon>Micromonosporaceae</taxon>
        <taxon>Dactylosporangium</taxon>
    </lineage>
</organism>
<feature type="signal peptide" evidence="14">
    <location>
        <begin position="1"/>
        <end position="21"/>
    </location>
</feature>
<comment type="similarity">
    <text evidence="3">Belongs to the peptidase M1 family.</text>
</comment>
<comment type="caution">
    <text evidence="17">The sequence shown here is derived from an EMBL/GenBank/DDBJ whole genome shotgun (WGS) entry which is preliminary data.</text>
</comment>
<comment type="cofactor">
    <cofactor evidence="2">
        <name>Zn(2+)</name>
        <dbReference type="ChEBI" id="CHEBI:29105"/>
    </cofactor>
</comment>
<accession>A0ABN1ZHG5</accession>
<evidence type="ECO:0000256" key="12">
    <source>
        <dbReference type="ARBA" id="ARBA00029811"/>
    </source>
</evidence>
<evidence type="ECO:0000256" key="11">
    <source>
        <dbReference type="ARBA" id="ARBA00023049"/>
    </source>
</evidence>
<name>A0ABN1ZHG5_9ACTN</name>
<dbReference type="Pfam" id="PF01433">
    <property type="entry name" value="Peptidase_M1"/>
    <property type="match status" value="1"/>
</dbReference>
<evidence type="ECO:0000256" key="1">
    <source>
        <dbReference type="ARBA" id="ARBA00000098"/>
    </source>
</evidence>
<evidence type="ECO:0000313" key="18">
    <source>
        <dbReference type="Proteomes" id="UP001501470"/>
    </source>
</evidence>
<dbReference type="Gene3D" id="1.10.390.10">
    <property type="entry name" value="Neutral Protease Domain 2"/>
    <property type="match status" value="1"/>
</dbReference>
<dbReference type="InterPro" id="IPR042097">
    <property type="entry name" value="Aminopeptidase_N-like_N_sf"/>
</dbReference>
<feature type="chain" id="PRO_5046453677" description="Aminopeptidase N" evidence="14">
    <location>
        <begin position="22"/>
        <end position="473"/>
    </location>
</feature>
<evidence type="ECO:0000256" key="5">
    <source>
        <dbReference type="ARBA" id="ARBA00015611"/>
    </source>
</evidence>
<dbReference type="EC" id="3.4.11.2" evidence="4"/>
<gene>
    <name evidence="17" type="ORF">GCM10009827_000230</name>
</gene>
<dbReference type="Proteomes" id="UP001501470">
    <property type="component" value="Unassembled WGS sequence"/>
</dbReference>
<dbReference type="InterPro" id="IPR050344">
    <property type="entry name" value="Peptidase_M1_aminopeptidases"/>
</dbReference>
<feature type="domain" description="Aminopeptidase N-like N-terminal" evidence="16">
    <location>
        <begin position="59"/>
        <end position="230"/>
    </location>
</feature>
<dbReference type="PROSITE" id="PS51257">
    <property type="entry name" value="PROKAR_LIPOPROTEIN"/>
    <property type="match status" value="1"/>
</dbReference>
<dbReference type="EMBL" id="BAAAQD010000001">
    <property type="protein sequence ID" value="GAA1499358.1"/>
    <property type="molecule type" value="Genomic_DNA"/>
</dbReference>
<dbReference type="SUPFAM" id="SSF55486">
    <property type="entry name" value="Metalloproteases ('zincins'), catalytic domain"/>
    <property type="match status" value="1"/>
</dbReference>
<reference evidence="17 18" key="1">
    <citation type="journal article" date="2019" name="Int. J. Syst. Evol. Microbiol.">
        <title>The Global Catalogue of Microorganisms (GCM) 10K type strain sequencing project: providing services to taxonomists for standard genome sequencing and annotation.</title>
        <authorList>
            <consortium name="The Broad Institute Genomics Platform"/>
            <consortium name="The Broad Institute Genome Sequencing Center for Infectious Disease"/>
            <person name="Wu L."/>
            <person name="Ma J."/>
        </authorList>
    </citation>
    <scope>NUCLEOTIDE SEQUENCE [LARGE SCALE GENOMIC DNA]</scope>
    <source>
        <strain evidence="17 18">JCM 15933</strain>
    </source>
</reference>
<sequence length="473" mass="50743">MRVLSILTTAVLLAGCTSSGAVDLDRPPQPLAVGNIDGTSTPVADPVYPAYGNPSVDVLHYGLALAWAPQTKTLTGKATVKLRVLRAAPALKLDLSSPYTLSSTSVDGVAAQGRVAGGKLTVDRALTAGTTVTLVVEYQGTPAPVPMPSHRGDAEPLGLTVTDAGELWTMQEPFGASTWYPSNDQPSDKALYDISITVPEGWEAVASGTPGPVTGGTYTYRSTQPVATYLTTLAVGQDYQVARLTGPRDLPISLWTRPGKDDRFLPVLRKAPQQLEWLEARFGQYPFPSAGAVIVPSRSAMETQQMVTIGGDVLSQGTNVSALDGIMLHEYAHQWFGDAVGPAVWKDVWLNEGWATYAEALYTAERDGYDIEDWARRARKSDADARQRLGPPGNPRADSFAESNVYVCPALMLHELHRALGDSAFFALARAWVSQHAGTAQDRAAFTAFVNKQTGRDFTKLIDAWLDSPTTPA</sequence>
<evidence type="ECO:0000259" key="15">
    <source>
        <dbReference type="Pfam" id="PF01433"/>
    </source>
</evidence>
<evidence type="ECO:0000259" key="16">
    <source>
        <dbReference type="Pfam" id="PF17900"/>
    </source>
</evidence>
<keyword evidence="6" id="KW-0031">Aminopeptidase</keyword>
<dbReference type="PANTHER" id="PTHR11533">
    <property type="entry name" value="PROTEASE M1 ZINC METALLOPROTEASE"/>
    <property type="match status" value="1"/>
</dbReference>
<evidence type="ECO:0000256" key="6">
    <source>
        <dbReference type="ARBA" id="ARBA00022438"/>
    </source>
</evidence>
<dbReference type="InterPro" id="IPR027268">
    <property type="entry name" value="Peptidase_M4/M1_CTD_sf"/>
</dbReference>
<dbReference type="InterPro" id="IPR045357">
    <property type="entry name" value="Aminopeptidase_N-like_N"/>
</dbReference>
<dbReference type="CDD" id="cd09603">
    <property type="entry name" value="M1_APN_like"/>
    <property type="match status" value="1"/>
</dbReference>
<evidence type="ECO:0000256" key="7">
    <source>
        <dbReference type="ARBA" id="ARBA00022670"/>
    </source>
</evidence>
<feature type="domain" description="Peptidase M1 membrane alanine aminopeptidase" evidence="15">
    <location>
        <begin position="270"/>
        <end position="465"/>
    </location>
</feature>
<dbReference type="InterPro" id="IPR001930">
    <property type="entry name" value="Peptidase_M1"/>
</dbReference>
<keyword evidence="14" id="KW-0732">Signal</keyword>
<keyword evidence="7" id="KW-0645">Protease</keyword>
<evidence type="ECO:0000256" key="2">
    <source>
        <dbReference type="ARBA" id="ARBA00001947"/>
    </source>
</evidence>
<dbReference type="PRINTS" id="PR00756">
    <property type="entry name" value="ALADIPTASE"/>
</dbReference>
<evidence type="ECO:0000256" key="13">
    <source>
        <dbReference type="ARBA" id="ARBA00031533"/>
    </source>
</evidence>
<evidence type="ECO:0000256" key="4">
    <source>
        <dbReference type="ARBA" id="ARBA00012564"/>
    </source>
</evidence>
<evidence type="ECO:0000256" key="3">
    <source>
        <dbReference type="ARBA" id="ARBA00010136"/>
    </source>
</evidence>
<keyword evidence="8" id="KW-0479">Metal-binding</keyword>
<protein>
    <recommendedName>
        <fullName evidence="5">Aminopeptidase N</fullName>
        <ecNumber evidence="4">3.4.11.2</ecNumber>
    </recommendedName>
    <alternativeName>
        <fullName evidence="12">Alanine aminopeptidase</fullName>
    </alternativeName>
    <alternativeName>
        <fullName evidence="13">Lysyl aminopeptidase</fullName>
    </alternativeName>
</protein>
<evidence type="ECO:0000256" key="14">
    <source>
        <dbReference type="SAM" id="SignalP"/>
    </source>
</evidence>
<dbReference type="InterPro" id="IPR014782">
    <property type="entry name" value="Peptidase_M1_dom"/>
</dbReference>
<proteinExistence type="inferred from homology"/>
<dbReference type="PANTHER" id="PTHR11533:SF174">
    <property type="entry name" value="PUROMYCIN-SENSITIVE AMINOPEPTIDASE-RELATED"/>
    <property type="match status" value="1"/>
</dbReference>
<dbReference type="Pfam" id="PF17900">
    <property type="entry name" value="Peptidase_M1_N"/>
    <property type="match status" value="1"/>
</dbReference>